<evidence type="ECO:0000313" key="2">
    <source>
        <dbReference type="Proteomes" id="UP000231056"/>
    </source>
</evidence>
<dbReference type="Proteomes" id="UP000231056">
    <property type="component" value="Unassembled WGS sequence"/>
</dbReference>
<proteinExistence type="predicted"/>
<dbReference type="AlphaFoldDB" id="A0A2M6IUN1"/>
<sequence length="349" mass="39321">MHNSRLEYFFGNVGWDGGPMLDGTFSGGGIRKVHSEGERLSELLPSMIGYRFVISAGNGFHSSLSRKSVIERIQNSFEIPNIEADGIKHDVRKENGIILGVDIINTVPKNNFIVSFNSESNGTRVNWTENISFFDPQFGNVKLTVNEKNLMSKPEEKEKTLPYETISIFFEGQGPKTIDEMGELMQRIQSQHYDLMNFYGEIPATRTDFIPIDYAMCDTRETALEELLFSKIDDWMSSLSNNPPLREGASDSDYKVIISELIGKKTLQINIGNFTFYATRNREDTSWEALSLSSKDLDEVNAILRYEVGKKPAFAFNTGEVTGLQQAAAKMNNHISLFKAMVYNVISGR</sequence>
<accession>A0A2M6IUN1</accession>
<dbReference type="EMBL" id="PCVM01000034">
    <property type="protein sequence ID" value="PIQ73628.1"/>
    <property type="molecule type" value="Genomic_DNA"/>
</dbReference>
<evidence type="ECO:0000313" key="1">
    <source>
        <dbReference type="EMBL" id="PIQ73628.1"/>
    </source>
</evidence>
<reference evidence="1 2" key="1">
    <citation type="submission" date="2017-09" db="EMBL/GenBank/DDBJ databases">
        <title>Depth-based differentiation of microbial function through sediment-hosted aquifers and enrichment of novel symbionts in the deep terrestrial subsurface.</title>
        <authorList>
            <person name="Probst A.J."/>
            <person name="Ladd B."/>
            <person name="Jarett J.K."/>
            <person name="Geller-Mcgrath D.E."/>
            <person name="Sieber C.M."/>
            <person name="Emerson J.B."/>
            <person name="Anantharaman K."/>
            <person name="Thomas B.C."/>
            <person name="Malmstrom R."/>
            <person name="Stieglmeier M."/>
            <person name="Klingl A."/>
            <person name="Woyke T."/>
            <person name="Ryan C.M."/>
            <person name="Banfield J.F."/>
        </authorList>
    </citation>
    <scope>NUCLEOTIDE SEQUENCE [LARGE SCALE GENOMIC DNA]</scope>
    <source>
        <strain evidence="1">CG11_big_fil_rev_8_21_14_0_20_36_8</strain>
    </source>
</reference>
<protein>
    <submittedName>
        <fullName evidence="1">Uncharacterized protein</fullName>
    </submittedName>
</protein>
<comment type="caution">
    <text evidence="1">The sequence shown here is derived from an EMBL/GenBank/DDBJ whole genome shotgun (WGS) entry which is preliminary data.</text>
</comment>
<gene>
    <name evidence="1" type="ORF">COV58_01465</name>
</gene>
<name>A0A2M6IUN1_9BACT</name>
<organism evidence="1 2">
    <name type="scientific">Candidatus Roizmanbacteria bacterium CG11_big_fil_rev_8_21_14_0_20_36_8</name>
    <dbReference type="NCBI Taxonomy" id="1974856"/>
    <lineage>
        <taxon>Bacteria</taxon>
        <taxon>Candidatus Roizmaniibacteriota</taxon>
    </lineage>
</organism>